<dbReference type="Pfam" id="PF00254">
    <property type="entry name" value="FKBP_C"/>
    <property type="match status" value="1"/>
</dbReference>
<dbReference type="InterPro" id="IPR036944">
    <property type="entry name" value="PPIase_FKBP_N_sf"/>
</dbReference>
<keyword evidence="11" id="KW-1185">Reference proteome</keyword>
<dbReference type="Pfam" id="PF01346">
    <property type="entry name" value="FKBP_N"/>
    <property type="match status" value="1"/>
</dbReference>
<evidence type="ECO:0000256" key="1">
    <source>
        <dbReference type="ARBA" id="ARBA00000971"/>
    </source>
</evidence>
<dbReference type="AlphaFoldDB" id="A0A6M2BUP8"/>
<dbReference type="Gene3D" id="1.10.287.460">
    <property type="entry name" value="Peptidyl-prolyl cis-trans isomerase, FKBP-type, N-terminal domain"/>
    <property type="match status" value="1"/>
</dbReference>
<evidence type="ECO:0000256" key="8">
    <source>
        <dbReference type="SAM" id="SignalP"/>
    </source>
</evidence>
<dbReference type="PANTHER" id="PTHR43811">
    <property type="entry name" value="FKBP-TYPE PEPTIDYL-PROLYL CIS-TRANS ISOMERASE FKPA"/>
    <property type="match status" value="1"/>
</dbReference>
<dbReference type="GO" id="GO:0003755">
    <property type="term" value="F:peptidyl-prolyl cis-trans isomerase activity"/>
    <property type="evidence" value="ECO:0007669"/>
    <property type="project" value="UniProtKB-UniRule"/>
</dbReference>
<dbReference type="EC" id="5.2.1.8" evidence="6"/>
<evidence type="ECO:0000313" key="11">
    <source>
        <dbReference type="Proteomes" id="UP000472676"/>
    </source>
</evidence>
<feature type="signal peptide" evidence="8">
    <location>
        <begin position="1"/>
        <end position="24"/>
    </location>
</feature>
<accession>A0A6M2BUP8</accession>
<evidence type="ECO:0000313" key="10">
    <source>
        <dbReference type="EMBL" id="NGY05657.1"/>
    </source>
</evidence>
<feature type="chain" id="PRO_5027087993" description="Peptidyl-prolyl cis-trans isomerase" evidence="8">
    <location>
        <begin position="25"/>
        <end position="253"/>
    </location>
</feature>
<evidence type="ECO:0000259" key="9">
    <source>
        <dbReference type="PROSITE" id="PS50059"/>
    </source>
</evidence>
<dbReference type="PROSITE" id="PS50059">
    <property type="entry name" value="FKBP_PPIASE"/>
    <property type="match status" value="1"/>
</dbReference>
<dbReference type="GO" id="GO:0006457">
    <property type="term" value="P:protein folding"/>
    <property type="evidence" value="ECO:0007669"/>
    <property type="project" value="InterPro"/>
</dbReference>
<dbReference type="PROSITE" id="PS51257">
    <property type="entry name" value="PROKAR_LIPOPROTEIN"/>
    <property type="match status" value="1"/>
</dbReference>
<dbReference type="Gene3D" id="3.10.50.40">
    <property type="match status" value="1"/>
</dbReference>
<evidence type="ECO:0000256" key="4">
    <source>
        <dbReference type="ARBA" id="ARBA00023235"/>
    </source>
</evidence>
<gene>
    <name evidence="10" type="ORF">G7Y85_12860</name>
</gene>
<evidence type="ECO:0000256" key="3">
    <source>
        <dbReference type="ARBA" id="ARBA00023110"/>
    </source>
</evidence>
<organism evidence="10 11">
    <name type="scientific">Solimonas terrae</name>
    <dbReference type="NCBI Taxonomy" id="1396819"/>
    <lineage>
        <taxon>Bacteria</taxon>
        <taxon>Pseudomonadati</taxon>
        <taxon>Pseudomonadota</taxon>
        <taxon>Gammaproteobacteria</taxon>
        <taxon>Nevskiales</taxon>
        <taxon>Nevskiaceae</taxon>
        <taxon>Solimonas</taxon>
    </lineage>
</organism>
<dbReference type="FunFam" id="3.10.50.40:FF:000006">
    <property type="entry name" value="Peptidyl-prolyl cis-trans isomerase"/>
    <property type="match status" value="1"/>
</dbReference>
<keyword evidence="8" id="KW-0732">Signal</keyword>
<reference evidence="10 11" key="1">
    <citation type="journal article" date="2014" name="Int. J. Syst. Evol. Microbiol.">
        <title>Solimonas terrae sp. nov., isolated from soil.</title>
        <authorList>
            <person name="Kim S.J."/>
            <person name="Moon J.Y."/>
            <person name="Weon H.Y."/>
            <person name="Ahn J.H."/>
            <person name="Chen W.M."/>
            <person name="Kwon S.W."/>
        </authorList>
    </citation>
    <scope>NUCLEOTIDE SEQUENCE [LARGE SCALE GENOMIC DNA]</scope>
    <source>
        <strain evidence="10 11">KIS83-12</strain>
    </source>
</reference>
<sequence length="253" mass="26884">MKNTLRLLALSLAATALIAGCAKKDDKSAAAPAAAGTDASLQTDAQKFGYAIGVDLGKSLQPVKDDTDVAALKAGLDDAFAGNAPKMDDAAREEIKNTVAKKMQERQLKDREEQASKNKEEGAKFLEDNGKRDGVKTTASGLEYEVITEGKGPHPKATDTVTVNYKGSLISGEEFDSSYARGQPVSFPLNNVIPGWTEGVQLMTPGSKYKFYIPSELGYGERGAGVKIGPNQVLVFEVELLSIGEPKGDKDAK</sequence>
<keyword evidence="3 5" id="KW-0697">Rotamase</keyword>
<comment type="caution">
    <text evidence="10">The sequence shown here is derived from an EMBL/GenBank/DDBJ whole genome shotgun (WGS) entry which is preliminary data.</text>
</comment>
<dbReference type="InterPro" id="IPR000774">
    <property type="entry name" value="PPIase_FKBP_N"/>
</dbReference>
<dbReference type="SUPFAM" id="SSF54534">
    <property type="entry name" value="FKBP-like"/>
    <property type="match status" value="1"/>
</dbReference>
<dbReference type="PANTHER" id="PTHR43811:SF19">
    <property type="entry name" value="39 KDA FK506-BINDING NUCLEAR PROTEIN"/>
    <property type="match status" value="1"/>
</dbReference>
<evidence type="ECO:0000256" key="5">
    <source>
        <dbReference type="PROSITE-ProRule" id="PRU00277"/>
    </source>
</evidence>
<dbReference type="EMBL" id="JAAMOW010000006">
    <property type="protein sequence ID" value="NGY05657.1"/>
    <property type="molecule type" value="Genomic_DNA"/>
</dbReference>
<name>A0A6M2BUP8_9GAMM</name>
<comment type="catalytic activity">
    <reaction evidence="1 5 6">
        <text>[protein]-peptidylproline (omega=180) = [protein]-peptidylproline (omega=0)</text>
        <dbReference type="Rhea" id="RHEA:16237"/>
        <dbReference type="Rhea" id="RHEA-COMP:10747"/>
        <dbReference type="Rhea" id="RHEA-COMP:10748"/>
        <dbReference type="ChEBI" id="CHEBI:83833"/>
        <dbReference type="ChEBI" id="CHEBI:83834"/>
        <dbReference type="EC" id="5.2.1.8"/>
    </reaction>
</comment>
<dbReference type="RefSeq" id="WP_166257579.1">
    <property type="nucleotide sequence ID" value="NZ_JAAMOW010000006.1"/>
</dbReference>
<feature type="domain" description="PPIase FKBP-type" evidence="9">
    <location>
        <begin position="158"/>
        <end position="244"/>
    </location>
</feature>
<comment type="similarity">
    <text evidence="2 6">Belongs to the FKBP-type PPIase family.</text>
</comment>
<feature type="region of interest" description="Disordered" evidence="7">
    <location>
        <begin position="103"/>
        <end position="124"/>
    </location>
</feature>
<protein>
    <recommendedName>
        <fullName evidence="6">Peptidyl-prolyl cis-trans isomerase</fullName>
        <ecNumber evidence="6">5.2.1.8</ecNumber>
    </recommendedName>
</protein>
<dbReference type="Proteomes" id="UP000472676">
    <property type="component" value="Unassembled WGS sequence"/>
</dbReference>
<keyword evidence="4 5" id="KW-0413">Isomerase</keyword>
<dbReference type="InterPro" id="IPR001179">
    <property type="entry name" value="PPIase_FKBP_dom"/>
</dbReference>
<evidence type="ECO:0000256" key="2">
    <source>
        <dbReference type="ARBA" id="ARBA00006577"/>
    </source>
</evidence>
<evidence type="ECO:0000256" key="7">
    <source>
        <dbReference type="SAM" id="MobiDB-lite"/>
    </source>
</evidence>
<dbReference type="InterPro" id="IPR046357">
    <property type="entry name" value="PPIase_dom_sf"/>
</dbReference>
<proteinExistence type="inferred from homology"/>
<evidence type="ECO:0000256" key="6">
    <source>
        <dbReference type="RuleBase" id="RU003915"/>
    </source>
</evidence>